<keyword evidence="3 5" id="KW-0694">RNA-binding</keyword>
<dbReference type="SUPFAM" id="SSF54928">
    <property type="entry name" value="RNA-binding domain, RBD"/>
    <property type="match status" value="1"/>
</dbReference>
<name>A0ABR5B9R9_CRYGA</name>
<dbReference type="GO" id="GO:0003743">
    <property type="term" value="F:translation initiation factor activity"/>
    <property type="evidence" value="ECO:0007669"/>
    <property type="project" value="UniProtKB-KW"/>
</dbReference>
<dbReference type="PANTHER" id="PTHR14068:SF0">
    <property type="entry name" value="EUKARYOTIC TRANSLATION INITIATION FACTOR 3 SUBUNIT B"/>
    <property type="match status" value="1"/>
</dbReference>
<dbReference type="InterPro" id="IPR000504">
    <property type="entry name" value="RRM_dom"/>
</dbReference>
<dbReference type="Gene3D" id="2.130.10.10">
    <property type="entry name" value="YVTN repeat-like/Quinoprotein amine dehydrogenase"/>
    <property type="match status" value="2"/>
</dbReference>
<dbReference type="InterPro" id="IPR013979">
    <property type="entry name" value="TIF_beta_prop-like"/>
</dbReference>
<keyword evidence="2 5" id="KW-0396">Initiation factor</keyword>
<dbReference type="PANTHER" id="PTHR14068">
    <property type="entry name" value="EUKARYOTIC TRANSLATION INITIATION FACTOR 3 EIF3 -RELATED"/>
    <property type="match status" value="1"/>
</dbReference>
<evidence type="ECO:0000256" key="3">
    <source>
        <dbReference type="ARBA" id="ARBA00022884"/>
    </source>
</evidence>
<dbReference type="InterPro" id="IPR011400">
    <property type="entry name" value="EIF3B"/>
</dbReference>
<evidence type="ECO:0000256" key="4">
    <source>
        <dbReference type="ARBA" id="ARBA00022917"/>
    </source>
</evidence>
<dbReference type="PROSITE" id="PS50102">
    <property type="entry name" value="RRM"/>
    <property type="match status" value="1"/>
</dbReference>
<evidence type="ECO:0000256" key="6">
    <source>
        <dbReference type="PIRNR" id="PIRNR036424"/>
    </source>
</evidence>
<comment type="similarity">
    <text evidence="5 6">Belongs to the eIF-3 subunit B family.</text>
</comment>
<dbReference type="Pfam" id="PF08662">
    <property type="entry name" value="eIF2A"/>
    <property type="match status" value="1"/>
</dbReference>
<evidence type="ECO:0000256" key="2">
    <source>
        <dbReference type="ARBA" id="ARBA00022540"/>
    </source>
</evidence>
<evidence type="ECO:0000313" key="10">
    <source>
        <dbReference type="Proteomes" id="UP000053800"/>
    </source>
</evidence>
<comment type="function">
    <text evidence="6">Component of the eukaryotic translation initiation factor 3 (eIF-3) complex, which is involved in protein synthesis and, together with other initiation factors, stimulates binding of mRNA and methionyl-tRNAi to the 40S ribosome.</text>
</comment>
<reference evidence="9 10" key="1">
    <citation type="submission" date="2015-01" db="EMBL/GenBank/DDBJ databases">
        <title>The Genome Sequence of Cryptococcus gattii CA1873.</title>
        <authorList>
            <consortium name="The Broad Institute Genomics Platform"/>
            <person name="Cuomo C."/>
            <person name="Litvintseva A."/>
            <person name="Chen Y."/>
            <person name="Heitman J."/>
            <person name="Sun S."/>
            <person name="Springer D."/>
            <person name="Dromer F."/>
            <person name="Young S."/>
            <person name="Zeng Q."/>
            <person name="Gargeya S."/>
            <person name="Abouelleil A."/>
            <person name="Alvarado L."/>
            <person name="Chapman S.B."/>
            <person name="Gainer-Dewar J."/>
            <person name="Goldberg J."/>
            <person name="Griggs A."/>
            <person name="Gujja S."/>
            <person name="Hansen M."/>
            <person name="Howarth C."/>
            <person name="Imamovic A."/>
            <person name="Larimer J."/>
            <person name="Murphy C."/>
            <person name="Naylor J."/>
            <person name="Pearson M."/>
            <person name="Priest M."/>
            <person name="Roberts A."/>
            <person name="Saif S."/>
            <person name="Shea T."/>
            <person name="Sykes S."/>
            <person name="Wortman J."/>
            <person name="Nusbaum C."/>
            <person name="Birren B."/>
        </authorList>
    </citation>
    <scope>NUCLEOTIDE SEQUENCE [LARGE SCALE GENOMIC DNA]</scope>
    <source>
        <strain evidence="9 10">CA1873</strain>
    </source>
</reference>
<evidence type="ECO:0000259" key="8">
    <source>
        <dbReference type="PROSITE" id="PS50102"/>
    </source>
</evidence>
<keyword evidence="10" id="KW-1185">Reference proteome</keyword>
<feature type="region of interest" description="Disordered" evidence="7">
    <location>
        <begin position="706"/>
        <end position="729"/>
    </location>
</feature>
<protein>
    <recommendedName>
        <fullName evidence="5">Eukaryotic translation initiation factor 3 subunit B</fullName>
        <shortName evidence="5">eIF3b</shortName>
    </recommendedName>
    <alternativeName>
        <fullName evidence="5">Eukaryotic translation initiation factor 3 90 kDa subunit homolog</fullName>
        <shortName evidence="5">eIF3 p90</shortName>
    </alternativeName>
    <alternativeName>
        <fullName evidence="5">Translation initiation factor eIF3, p90 subunit homolog</fullName>
    </alternativeName>
</protein>
<organism evidence="9 10">
    <name type="scientific">Cryptococcus bacillisporus CA1873</name>
    <dbReference type="NCBI Taxonomy" id="1296111"/>
    <lineage>
        <taxon>Eukaryota</taxon>
        <taxon>Fungi</taxon>
        <taxon>Dikarya</taxon>
        <taxon>Basidiomycota</taxon>
        <taxon>Agaricomycotina</taxon>
        <taxon>Tremellomycetes</taxon>
        <taxon>Tremellales</taxon>
        <taxon>Cryptococcaceae</taxon>
        <taxon>Cryptococcus</taxon>
        <taxon>Cryptococcus gattii species complex</taxon>
    </lineage>
</organism>
<dbReference type="HAMAP" id="MF_03001">
    <property type="entry name" value="eIF3b"/>
    <property type="match status" value="1"/>
</dbReference>
<evidence type="ECO:0000256" key="5">
    <source>
        <dbReference type="HAMAP-Rule" id="MF_03001"/>
    </source>
</evidence>
<dbReference type="Proteomes" id="UP000053800">
    <property type="component" value="Unassembled WGS sequence"/>
</dbReference>
<dbReference type="InterPro" id="IPR035979">
    <property type="entry name" value="RBD_domain_sf"/>
</dbReference>
<feature type="compositionally biased region" description="Basic and acidic residues" evidence="7">
    <location>
        <begin position="720"/>
        <end position="729"/>
    </location>
</feature>
<feature type="domain" description="RRM" evidence="8">
    <location>
        <begin position="78"/>
        <end position="165"/>
    </location>
</feature>
<evidence type="ECO:0000313" key="9">
    <source>
        <dbReference type="EMBL" id="KIR60338.1"/>
    </source>
</evidence>
<evidence type="ECO:0000256" key="7">
    <source>
        <dbReference type="SAM" id="MobiDB-lite"/>
    </source>
</evidence>
<comment type="function">
    <text evidence="5">RNA-binding component of the eukaryotic translation initiation factor 3 (eIF-3) complex, which is involved in protein synthesis of a specialized repertoire of mRNAs and, together with other initiation factors, stimulates binding of mRNA and methionyl-tRNAi to the 40S ribosome. The eIF-3 complex specifically targets and initiates translation of a subset of mRNAs involved in cell proliferation.</text>
</comment>
<dbReference type="SUPFAM" id="SSF82171">
    <property type="entry name" value="DPP6 N-terminal domain-like"/>
    <property type="match status" value="1"/>
</dbReference>
<comment type="subunit">
    <text evidence="5 6">Component of the eukaryotic translation initiation factor 3 (eIF-3) complex.</text>
</comment>
<accession>A0ABR5B9R9</accession>
<dbReference type="PIRSF" id="PIRSF036424">
    <property type="entry name" value="eIF3b"/>
    <property type="match status" value="1"/>
</dbReference>
<dbReference type="InterPro" id="IPR012677">
    <property type="entry name" value="Nucleotide-bd_a/b_plait_sf"/>
</dbReference>
<gene>
    <name evidence="5" type="primary">PRT1</name>
    <name evidence="9" type="ORF">I314_03629</name>
</gene>
<proteinExistence type="inferred from homology"/>
<keyword evidence="1 5" id="KW-0963">Cytoplasm</keyword>
<keyword evidence="4 5" id="KW-0648">Protein biosynthesis</keyword>
<dbReference type="InterPro" id="IPR015943">
    <property type="entry name" value="WD40/YVTN_repeat-like_dom_sf"/>
</dbReference>
<dbReference type="EMBL" id="KN848897">
    <property type="protein sequence ID" value="KIR60338.1"/>
    <property type="molecule type" value="Genomic_DNA"/>
</dbReference>
<sequence>MPTMFGPFCPEATIEKVLSLTDSSQSSASRHHIIGKMSLADLSYFSEDEQREIQAELDTAFKAIEEKYAVTAQKGFETMLVVDNIPIVDVSKKQRLLERLRQTFAKVGAPVEEESIDMPWNGTAGTNKGFVFLTYPDVKEAENAVHVLEGVSFGKNILHVNRFGDIQRFASLPIGEGDLPAGWKEKDFIEKDYLRSWLGDLAGRDQYVTFWDTEVSIWWNGRNGNAEILKGPDGKPVKNNKWGELYLQWSPMGTYLASLHRVGVALWSGPKLDGPIGVNVLRFTHPNVRLIQFSPCENYLITWSEDPLPNYEDHPNAVLRDTFGPEDEGNQYVVWDIKTTCVLRTFPGDRVTSGADDSQSRMSWPAFKWSADDSYVAKCNVGTGIAVYELPMMGLLDKKSIKIEGVQDFEWSPMSQKEIVARHEGKGKECVLAFWTPEAQNQPARVNIMSVPSRTILRSKNLFNVSDCKFYWQSQGDYLCVKVDRHARKAKSKKATSCNLEIFRMRERDYPVEVLEFKDYVPQFAWEPTGARFAIVLQAETHPSSASGVSTKYSIDFYQLDLKKGDFIPIKHLDSKMANTLVWSPKGRHIALATIGSSSKFDIEFWDLDFTVDERREAAEQGANVTMLGTGEHFGITEIAWDPSGRYIATSASTWRQSPEPGFSIWDFKGQQLLHESQDRFKQFLWRPRPPTLLSKDQIKKVRRELRDHSRQFDEEDAAEENRGSAEKLAQRRREIGEWNAWRARNNDRLAIERENRGKSKIKVELKGQEARVEEWFEELIDEIEELSA</sequence>
<dbReference type="Gene3D" id="3.30.70.330">
    <property type="match status" value="1"/>
</dbReference>
<evidence type="ECO:0000256" key="1">
    <source>
        <dbReference type="ARBA" id="ARBA00022490"/>
    </source>
</evidence>
<comment type="subcellular location">
    <subcellularLocation>
        <location evidence="5 6">Cytoplasm</location>
    </subcellularLocation>
</comment>